<keyword evidence="4 6" id="KW-0472">Membrane</keyword>
<evidence type="ECO:0000256" key="5">
    <source>
        <dbReference type="SAM" id="MobiDB-lite"/>
    </source>
</evidence>
<evidence type="ECO:0000256" key="2">
    <source>
        <dbReference type="ARBA" id="ARBA00022692"/>
    </source>
</evidence>
<gene>
    <name evidence="8" type="ORF">FSP39_009628</name>
</gene>
<evidence type="ECO:0000256" key="4">
    <source>
        <dbReference type="ARBA" id="ARBA00023136"/>
    </source>
</evidence>
<dbReference type="Pfam" id="PF00001">
    <property type="entry name" value="7tm_1"/>
    <property type="match status" value="1"/>
</dbReference>
<dbReference type="Gene3D" id="1.20.1070.10">
    <property type="entry name" value="Rhodopsin 7-helix transmembrane proteins"/>
    <property type="match status" value="1"/>
</dbReference>
<dbReference type="AlphaFoldDB" id="A0AA89C189"/>
<dbReference type="PRINTS" id="PR00237">
    <property type="entry name" value="GPCRRHODOPSN"/>
</dbReference>
<dbReference type="PROSITE" id="PS50262">
    <property type="entry name" value="G_PROTEIN_RECEP_F1_2"/>
    <property type="match status" value="1"/>
</dbReference>
<dbReference type="GO" id="GO:0016020">
    <property type="term" value="C:membrane"/>
    <property type="evidence" value="ECO:0007669"/>
    <property type="project" value="UniProtKB-SubCell"/>
</dbReference>
<comment type="caution">
    <text evidence="8">The sequence shown here is derived from an EMBL/GenBank/DDBJ whole genome shotgun (WGS) entry which is preliminary data.</text>
</comment>
<evidence type="ECO:0000259" key="7">
    <source>
        <dbReference type="PROSITE" id="PS50262"/>
    </source>
</evidence>
<name>A0AA89C189_PINIB</name>
<feature type="region of interest" description="Disordered" evidence="5">
    <location>
        <begin position="388"/>
        <end position="409"/>
    </location>
</feature>
<keyword evidence="2 6" id="KW-0812">Transmembrane</keyword>
<sequence length="409" mass="47097">MYTYYYDEEGEPNITFYNETHVLMTDVDGSSCLLYLPPEEEDYGCRVYDIRQNVTGENIPGHQFFNAFLPIICISGIIGIILTVIVLSRKNMATSTNAYLTFLAIADLGFLTFLSTKLFDVSKLTWSQYYMYIIYSEYAGIFVHTFMLASVWLTVMLAIERYIAICFPLRAISICTTRRARIIICFIFVASFLCRVPIFFEFRVAESLSSMCDDAKTVYHLEHTDLGLDSNYKIIYTWVVDCSLCAVLPFLLLLYFNIRLIMEIHKSTKYLRYHLGVDSNMQTMVSSEQIKITMMLVGIIIAFFVCQAPYVVAVAYRNLYPEAIQAVSTNIIVIVTIILSALKSAFNFIIYCWFSEKFWNTFKRVFCHRNCLSKHKLQIKNHTNTVHSADQNGGNSIRKPSYLTKDTVC</sequence>
<dbReference type="Proteomes" id="UP001186944">
    <property type="component" value="Unassembled WGS sequence"/>
</dbReference>
<feature type="transmembrane region" description="Helical" evidence="6">
    <location>
        <begin position="99"/>
        <end position="119"/>
    </location>
</feature>
<feature type="transmembrane region" description="Helical" evidence="6">
    <location>
        <begin position="331"/>
        <end position="354"/>
    </location>
</feature>
<evidence type="ECO:0000256" key="6">
    <source>
        <dbReference type="SAM" id="Phobius"/>
    </source>
</evidence>
<evidence type="ECO:0000313" key="8">
    <source>
        <dbReference type="EMBL" id="KAK3102211.1"/>
    </source>
</evidence>
<proteinExistence type="predicted"/>
<keyword evidence="9" id="KW-1185">Reference proteome</keyword>
<protein>
    <recommendedName>
        <fullName evidence="7">G-protein coupled receptors family 1 profile domain-containing protein</fullName>
    </recommendedName>
</protein>
<dbReference type="PANTHER" id="PTHR46641">
    <property type="entry name" value="FMRFAMIDE RECEPTOR-RELATED"/>
    <property type="match status" value="1"/>
</dbReference>
<dbReference type="GO" id="GO:0004930">
    <property type="term" value="F:G protein-coupled receptor activity"/>
    <property type="evidence" value="ECO:0007669"/>
    <property type="project" value="InterPro"/>
</dbReference>
<evidence type="ECO:0000256" key="1">
    <source>
        <dbReference type="ARBA" id="ARBA00004370"/>
    </source>
</evidence>
<feature type="transmembrane region" description="Helical" evidence="6">
    <location>
        <begin position="180"/>
        <end position="200"/>
    </location>
</feature>
<evidence type="ECO:0000313" key="9">
    <source>
        <dbReference type="Proteomes" id="UP001186944"/>
    </source>
</evidence>
<dbReference type="SUPFAM" id="SSF81321">
    <property type="entry name" value="Family A G protein-coupled receptor-like"/>
    <property type="match status" value="1"/>
</dbReference>
<feature type="transmembrane region" description="Helical" evidence="6">
    <location>
        <begin position="67"/>
        <end position="87"/>
    </location>
</feature>
<dbReference type="PANTHER" id="PTHR46641:SF2">
    <property type="entry name" value="FMRFAMIDE RECEPTOR"/>
    <property type="match status" value="1"/>
</dbReference>
<accession>A0AA89C189</accession>
<dbReference type="InterPro" id="IPR017452">
    <property type="entry name" value="GPCR_Rhodpsn_7TM"/>
</dbReference>
<reference evidence="8" key="1">
    <citation type="submission" date="2019-08" db="EMBL/GenBank/DDBJ databases">
        <title>The improved chromosome-level genome for the pearl oyster Pinctada fucata martensii using PacBio sequencing and Hi-C.</title>
        <authorList>
            <person name="Zheng Z."/>
        </authorList>
    </citation>
    <scope>NUCLEOTIDE SEQUENCE</scope>
    <source>
        <strain evidence="8">ZZ-2019</strain>
        <tissue evidence="8">Adductor muscle</tissue>
    </source>
</reference>
<keyword evidence="3 6" id="KW-1133">Transmembrane helix</keyword>
<feature type="domain" description="G-protein coupled receptors family 1 profile" evidence="7">
    <location>
        <begin position="79"/>
        <end position="351"/>
    </location>
</feature>
<dbReference type="InterPro" id="IPR052954">
    <property type="entry name" value="GPCR-Ligand_Int"/>
</dbReference>
<dbReference type="CDD" id="cd14978">
    <property type="entry name" value="7tmA_FMRFamide_R-like"/>
    <property type="match status" value="1"/>
</dbReference>
<feature type="transmembrane region" description="Helical" evidence="6">
    <location>
        <begin position="139"/>
        <end position="159"/>
    </location>
</feature>
<feature type="transmembrane region" description="Helical" evidence="6">
    <location>
        <begin position="235"/>
        <end position="256"/>
    </location>
</feature>
<feature type="transmembrane region" description="Helical" evidence="6">
    <location>
        <begin position="292"/>
        <end position="311"/>
    </location>
</feature>
<evidence type="ECO:0000256" key="3">
    <source>
        <dbReference type="ARBA" id="ARBA00022989"/>
    </source>
</evidence>
<comment type="subcellular location">
    <subcellularLocation>
        <location evidence="1">Membrane</location>
    </subcellularLocation>
</comment>
<organism evidence="8 9">
    <name type="scientific">Pinctada imbricata</name>
    <name type="common">Atlantic pearl-oyster</name>
    <name type="synonym">Pinctada martensii</name>
    <dbReference type="NCBI Taxonomy" id="66713"/>
    <lineage>
        <taxon>Eukaryota</taxon>
        <taxon>Metazoa</taxon>
        <taxon>Spiralia</taxon>
        <taxon>Lophotrochozoa</taxon>
        <taxon>Mollusca</taxon>
        <taxon>Bivalvia</taxon>
        <taxon>Autobranchia</taxon>
        <taxon>Pteriomorphia</taxon>
        <taxon>Pterioida</taxon>
        <taxon>Pterioidea</taxon>
        <taxon>Pteriidae</taxon>
        <taxon>Pinctada</taxon>
    </lineage>
</organism>
<dbReference type="EMBL" id="VSWD01000005">
    <property type="protein sequence ID" value="KAK3102211.1"/>
    <property type="molecule type" value="Genomic_DNA"/>
</dbReference>
<dbReference type="InterPro" id="IPR000276">
    <property type="entry name" value="GPCR_Rhodpsn"/>
</dbReference>